<dbReference type="EMBL" id="CAJHIA010000036">
    <property type="protein sequence ID" value="CAD6452082.1"/>
    <property type="molecule type" value="Genomic_DNA"/>
</dbReference>
<name>A0A8H2ZVE1_9HELO</name>
<gene>
    <name evidence="2" type="ORF">SCLTRI_LOCUS9671</name>
</gene>
<feature type="compositionally biased region" description="Basic and acidic residues" evidence="1">
    <location>
        <begin position="808"/>
        <end position="820"/>
    </location>
</feature>
<protein>
    <submittedName>
        <fullName evidence="2">Bc0669f5-5eef-4021-88af-057f7237d178</fullName>
    </submittedName>
</protein>
<evidence type="ECO:0000313" key="2">
    <source>
        <dbReference type="EMBL" id="CAD6452082.1"/>
    </source>
</evidence>
<accession>A0A8H2ZVE1</accession>
<feature type="compositionally biased region" description="Low complexity" evidence="1">
    <location>
        <begin position="727"/>
        <end position="749"/>
    </location>
</feature>
<sequence length="1134" mass="126751">MVFDWLQRAVSPIFYPIPSPTFSPLYQKNTKAQKKRKHVEYGIELEYVLAFHELELNLSDQEGRSPDHGIEKNIRLAIRRHPAWSPTVMAGYERASKLIYNSWAIRINNVKDKDQKQDLANLRPYHLEPQSIVLNKLNDKVAQLRGNVRHKGPQKASEKVPGAYDQWIISTDSTVVGQGSSNLYKWLPRISGNVSKRWDSYGIEVISPVLRSNSTRDRVELEQVLNALKGEGDELYEGFITNQCALQVHVEPPSLAALKELACILLIYEDEISRLHPRCRRPGHQATRGNIISNRTLTFLGRNFTTFEDNVGEVWDQNMDVSVFKKRRTIRQIRNEIHQLQDESAVADYMCFPATSRLRIVNFRPLRYTKFPRTIEFRQARGSLDIHDVNYWVDFCVGLVQLAEYYVENPGARIQSWDEDHDGHVKKLDIFQLMEDMNLDERTMRYWRHRVAKHMAGSNEDDRTDIENLPVNRKEKPSSKTPFTSSISPVVPPGGPLGGPFGGLSGESLQPKPQSDKKATEPSGDGKAKPESSPRLKVPPLISPATQSAAEDSSIKIEPEKPISDAQARFLGLLDTHAEKTSNRPFFDVDTSEGSTIPPASLVDLPDVANMETVLPRAEVEFSSSSGLGLEFKVEYPKIPGLESDSVVKYPILPGLKPEGQQGAQKRPALLPGTKKEAEPDASPESSSSDEAANTWDDPGWNSDDDMMFGIFSGDIDDPEPPPPGRSALDSSESSESSRPSQEPKSSGSTVVHSKAPVPGGPSKSSAGQKPAGKRQAGEPPEDKKNAKEQKTQGASEKTLLVPTTKKRPAEEPAATEKDVKKHKTSHKTSATKTTGKYTVEGTIDILKQFRGLEEEDLFAEVLKELYDTTPGNVEIVSEAFHQYTQNHRTPLPFHVPGHGTESDEKLAQQLQEEFEDANMALIRQLQNEENEKATREAGSKAVAPELRVDHPPVEKIGKEELEVINAGTPNERLRIKNFNKNEWQTINTTAVIARQFGVCGAAAVVHSLRNQYPNEPWMQGMTNERFLKDWLKTVPNTGDPGRNKYWDEEQLNNAVQRLTKGQLQIAVVHKGLENSDKNAAVSIPEAAILTANGEPARYLYLHLTHSAFVVGSKGVPYQHFEGMKRKNGFVEHK</sequence>
<evidence type="ECO:0000256" key="1">
    <source>
        <dbReference type="SAM" id="MobiDB-lite"/>
    </source>
</evidence>
<dbReference type="PANTHER" id="PTHR36847:SF1">
    <property type="entry name" value="AMIDOLIGASE ENZYME"/>
    <property type="match status" value="1"/>
</dbReference>
<organism evidence="2 3">
    <name type="scientific">Sclerotinia trifoliorum</name>
    <dbReference type="NCBI Taxonomy" id="28548"/>
    <lineage>
        <taxon>Eukaryota</taxon>
        <taxon>Fungi</taxon>
        <taxon>Dikarya</taxon>
        <taxon>Ascomycota</taxon>
        <taxon>Pezizomycotina</taxon>
        <taxon>Leotiomycetes</taxon>
        <taxon>Helotiales</taxon>
        <taxon>Sclerotiniaceae</taxon>
        <taxon>Sclerotinia</taxon>
    </lineage>
</organism>
<feature type="compositionally biased region" description="Low complexity" evidence="1">
    <location>
        <begin position="681"/>
        <end position="693"/>
    </location>
</feature>
<feature type="compositionally biased region" description="Gly residues" evidence="1">
    <location>
        <begin position="496"/>
        <end position="505"/>
    </location>
</feature>
<dbReference type="OrthoDB" id="412402at2759"/>
<comment type="caution">
    <text evidence="2">The sequence shown here is derived from an EMBL/GenBank/DDBJ whole genome shotgun (WGS) entry which is preliminary data.</text>
</comment>
<keyword evidence="3" id="KW-1185">Reference proteome</keyword>
<feature type="region of interest" description="Disordered" evidence="1">
    <location>
        <begin position="652"/>
        <end position="832"/>
    </location>
</feature>
<feature type="compositionally biased region" description="Basic and acidic residues" evidence="1">
    <location>
        <begin position="781"/>
        <end position="791"/>
    </location>
</feature>
<feature type="region of interest" description="Disordered" evidence="1">
    <location>
        <begin position="456"/>
        <end position="561"/>
    </location>
</feature>
<reference evidence="2" key="1">
    <citation type="submission" date="2020-10" db="EMBL/GenBank/DDBJ databases">
        <authorList>
            <person name="Kusch S."/>
        </authorList>
    </citation>
    <scope>NUCLEOTIDE SEQUENCE</scope>
    <source>
        <strain evidence="2">SwB9</strain>
    </source>
</reference>
<dbReference type="AlphaFoldDB" id="A0A8H2ZVE1"/>
<dbReference type="Pfam" id="PF12224">
    <property type="entry name" value="Amidoligase_2"/>
    <property type="match status" value="1"/>
</dbReference>
<proteinExistence type="predicted"/>
<feature type="compositionally biased region" description="Basic and acidic residues" evidence="1">
    <location>
        <begin position="514"/>
        <end position="534"/>
    </location>
</feature>
<dbReference type="Proteomes" id="UP000624404">
    <property type="component" value="Unassembled WGS sequence"/>
</dbReference>
<dbReference type="InterPro" id="IPR022025">
    <property type="entry name" value="Amidoligase_2"/>
</dbReference>
<evidence type="ECO:0000313" key="3">
    <source>
        <dbReference type="Proteomes" id="UP000624404"/>
    </source>
</evidence>
<dbReference type="PANTHER" id="PTHR36847">
    <property type="entry name" value="AMIDOLIGASE ENZYME"/>
    <property type="match status" value="1"/>
</dbReference>